<dbReference type="Proteomes" id="UP000008066">
    <property type="component" value="Unassembled WGS sequence"/>
</dbReference>
<proteinExistence type="predicted"/>
<dbReference type="RefSeq" id="XP_006691147.1">
    <property type="nucleotide sequence ID" value="XM_006691084.1"/>
</dbReference>
<name>G0RYB9_CHATD</name>
<feature type="compositionally biased region" description="Low complexity" evidence="1">
    <location>
        <begin position="289"/>
        <end position="322"/>
    </location>
</feature>
<feature type="compositionally biased region" description="Acidic residues" evidence="1">
    <location>
        <begin position="220"/>
        <end position="241"/>
    </location>
</feature>
<dbReference type="KEGG" id="cthr:CTHT_0006140"/>
<dbReference type="OrthoDB" id="5403747at2759"/>
<organism evidence="3">
    <name type="scientific">Chaetomium thermophilum (strain DSM 1495 / CBS 144.50 / IMI 039719)</name>
    <name type="common">Thermochaetoides thermophila</name>
    <dbReference type="NCBI Taxonomy" id="759272"/>
    <lineage>
        <taxon>Eukaryota</taxon>
        <taxon>Fungi</taxon>
        <taxon>Dikarya</taxon>
        <taxon>Ascomycota</taxon>
        <taxon>Pezizomycotina</taxon>
        <taxon>Sordariomycetes</taxon>
        <taxon>Sordariomycetidae</taxon>
        <taxon>Sordariales</taxon>
        <taxon>Chaetomiaceae</taxon>
        <taxon>Thermochaetoides</taxon>
    </lineage>
</organism>
<dbReference type="HOGENOM" id="CLU_522735_0_0_1"/>
<sequence length="521" mass="56486">MPASNNATKGPKNASKLSKAFADETLRKNMPNGQESYFFFTMLKHQITKPEFDWVAIAEDNRLKNAETAKVRFGQIRRKLGIDKWKGWASGRATRTAWAREKERQLAQPSGLSPSSSASSAGPTPGSGRPNPTRDPPADPLTPTPVGIAKRTPCSSARRASRGGASAFGRGRAGARSRAGRRRHETPDDTPSPTPEPETEEEEESENEGEPTVPTKEEKEESDEEMEVEEEEEEEEEEEKEEPAKPEEEGEEDDDDDDEEKDEPDADSIGLASLPEEVATPSSPDIVKPDPAALADPFAPTRAADSVPAQQQQPASVSAAPSTGPQQPSPSLPAPGPFDGFPLSAPVPGPIMTTVSIHPSLPPVLVPVPAVAPLPLDDMGLSRMRPHLSPNWPGNNSTAGSYPSAAAIGATAGPNPILSAGPHGIAQFPSLGTNQSMEYNHLFLDGMHVGTMVMQPLTEETKGYMGLDQPVGRRSTQQREEQIEREILRRIRDQKSKEEMEAEPEIDLDEWIKWEGGQENY</sequence>
<dbReference type="AlphaFoldDB" id="G0RYB9"/>
<evidence type="ECO:0000313" key="2">
    <source>
        <dbReference type="EMBL" id="EGS23905.1"/>
    </source>
</evidence>
<feature type="compositionally biased region" description="Acidic residues" evidence="1">
    <location>
        <begin position="248"/>
        <end position="266"/>
    </location>
</feature>
<feature type="compositionally biased region" description="Low complexity" evidence="1">
    <location>
        <begin position="109"/>
        <end position="128"/>
    </location>
</feature>
<protein>
    <submittedName>
        <fullName evidence="2">Uncharacterized protein</fullName>
    </submittedName>
</protein>
<dbReference type="GeneID" id="18254652"/>
<dbReference type="EMBL" id="GL988032">
    <property type="protein sequence ID" value="EGS23905.1"/>
    <property type="molecule type" value="Genomic_DNA"/>
</dbReference>
<feature type="compositionally biased region" description="Low complexity" evidence="1">
    <location>
        <begin position="155"/>
        <end position="172"/>
    </location>
</feature>
<dbReference type="STRING" id="759272.G0RYB9"/>
<feature type="region of interest" description="Disordered" evidence="1">
    <location>
        <begin position="91"/>
        <end position="341"/>
    </location>
</feature>
<feature type="compositionally biased region" description="Pro residues" evidence="1">
    <location>
        <begin position="327"/>
        <end position="336"/>
    </location>
</feature>
<feature type="compositionally biased region" description="Basic residues" evidence="1">
    <location>
        <begin position="173"/>
        <end position="184"/>
    </location>
</feature>
<evidence type="ECO:0000256" key="1">
    <source>
        <dbReference type="SAM" id="MobiDB-lite"/>
    </source>
</evidence>
<keyword evidence="3" id="KW-1185">Reference proteome</keyword>
<feature type="compositionally biased region" description="Acidic residues" evidence="1">
    <location>
        <begin position="197"/>
        <end position="209"/>
    </location>
</feature>
<reference evidence="2 3" key="1">
    <citation type="journal article" date="2011" name="Cell">
        <title>Insight into structure and assembly of the nuclear pore complex by utilizing the genome of a eukaryotic thermophile.</title>
        <authorList>
            <person name="Amlacher S."/>
            <person name="Sarges P."/>
            <person name="Flemming D."/>
            <person name="van Noort V."/>
            <person name="Kunze R."/>
            <person name="Devos D.P."/>
            <person name="Arumugam M."/>
            <person name="Bork P."/>
            <person name="Hurt E."/>
        </authorList>
    </citation>
    <scope>NUCLEOTIDE SEQUENCE [LARGE SCALE GENOMIC DNA]</scope>
    <source>
        <strain evidence="3">DSM 1495 / CBS 144.50 / IMI 039719</strain>
    </source>
</reference>
<evidence type="ECO:0000313" key="3">
    <source>
        <dbReference type="Proteomes" id="UP000008066"/>
    </source>
</evidence>
<feature type="compositionally biased region" description="Pro residues" evidence="1">
    <location>
        <begin position="133"/>
        <end position="143"/>
    </location>
</feature>
<accession>G0RYB9</accession>
<gene>
    <name evidence="2" type="ORF">CTHT_0006140</name>
</gene>